<dbReference type="SUPFAM" id="SSF52129">
    <property type="entry name" value="Caspase-like"/>
    <property type="match status" value="1"/>
</dbReference>
<evidence type="ECO:0000313" key="5">
    <source>
        <dbReference type="Proteomes" id="UP000737018"/>
    </source>
</evidence>
<dbReference type="InterPro" id="IPR005735">
    <property type="entry name" value="Znf_LSD1"/>
</dbReference>
<dbReference type="Proteomes" id="UP000737018">
    <property type="component" value="Unassembled WGS sequence"/>
</dbReference>
<feature type="domain" description="Zinc finger LSD1-type" evidence="3">
    <location>
        <begin position="8"/>
        <end position="32"/>
    </location>
</feature>
<keyword evidence="5" id="KW-1185">Reference proteome</keyword>
<protein>
    <recommendedName>
        <fullName evidence="6">Metacaspase-1-like</fullName>
    </recommendedName>
</protein>
<dbReference type="AlphaFoldDB" id="A0A8J4VL09"/>
<evidence type="ECO:0000259" key="2">
    <source>
        <dbReference type="Pfam" id="PF00656"/>
    </source>
</evidence>
<proteinExistence type="inferred from homology"/>
<dbReference type="EMBL" id="JRKL02002011">
    <property type="protein sequence ID" value="KAF3960910.1"/>
    <property type="molecule type" value="Genomic_DNA"/>
</dbReference>
<gene>
    <name evidence="4" type="ORF">CMV_014414</name>
</gene>
<feature type="domain" description="Peptidase C14 caspase" evidence="2">
    <location>
        <begin position="101"/>
        <end position="370"/>
    </location>
</feature>
<dbReference type="OrthoDB" id="3223806at2759"/>
<dbReference type="InterPro" id="IPR029030">
    <property type="entry name" value="Caspase-like_dom_sf"/>
</dbReference>
<evidence type="ECO:0000313" key="4">
    <source>
        <dbReference type="EMBL" id="KAF3960910.1"/>
    </source>
</evidence>
<dbReference type="InterPro" id="IPR011600">
    <property type="entry name" value="Pept_C14_caspase"/>
</dbReference>
<dbReference type="Pfam" id="PF06943">
    <property type="entry name" value="zf-LSD1"/>
    <property type="match status" value="1"/>
</dbReference>
<comment type="similarity">
    <text evidence="1">Belongs to the peptidase C14B family.</text>
</comment>
<evidence type="ECO:0000256" key="1">
    <source>
        <dbReference type="ARBA" id="ARBA00009005"/>
    </source>
</evidence>
<dbReference type="InterPro" id="IPR050452">
    <property type="entry name" value="Metacaspase"/>
</dbReference>
<dbReference type="GO" id="GO:0004197">
    <property type="term" value="F:cysteine-type endopeptidase activity"/>
    <property type="evidence" value="ECO:0007669"/>
    <property type="project" value="InterPro"/>
</dbReference>
<name>A0A8J4VL09_9ROSI</name>
<dbReference type="Gene3D" id="3.40.50.12660">
    <property type="match status" value="1"/>
</dbReference>
<dbReference type="Pfam" id="PF00656">
    <property type="entry name" value="Peptidase_C14"/>
    <property type="match status" value="1"/>
</dbReference>
<accession>A0A8J4VL09</accession>
<dbReference type="PANTHER" id="PTHR48104">
    <property type="entry name" value="METACASPASE-4"/>
    <property type="match status" value="1"/>
</dbReference>
<reference evidence="4" key="1">
    <citation type="submission" date="2020-03" db="EMBL/GenBank/DDBJ databases">
        <title>Castanea mollissima Vanexum genome sequencing.</title>
        <authorList>
            <person name="Staton M."/>
        </authorList>
    </citation>
    <scope>NUCLEOTIDE SEQUENCE</scope>
    <source>
        <tissue evidence="4">Leaf</tissue>
    </source>
</reference>
<dbReference type="PANTHER" id="PTHR48104:SF17">
    <property type="entry name" value="METACASPASE-3"/>
    <property type="match status" value="1"/>
</dbReference>
<comment type="caution">
    <text evidence="4">The sequence shown here is derived from an EMBL/GenBank/DDBJ whole genome shotgun (WGS) entry which is preliminary data.</text>
</comment>
<evidence type="ECO:0000259" key="3">
    <source>
        <dbReference type="Pfam" id="PF06943"/>
    </source>
</evidence>
<sequence length="382" mass="42417">MEGKSERCSWCGVQLLVPPETKSIQCSVCNGITRVRSNDRWVQVQDSISHTANRFKDLVNTVVAGSVNSYPAWNAQVYGYYPQPPPPRPSPPLTPPNPHGRKRALLCGVSYYGRSDKLKGSVNDVRCMRYFLVEKMGFPNESILILTEDETDPLRIPTKHNIRMALKWLVLGVQSGDSLVFHFSGHGSRERDKNMDEIDGYDETLCPVDYETQGKIIDDEVNDTIVRPIPRGAKLHAIIDACYSGTVLDLPYLCRMNREGVYTWEFQTYTPSVYKGTSGGLAISFGACDDQQTASDTTALAGKASTGALTYCFIQAVQSEPGLTYGRLLNSIRQQIREAKTGIRLNGPIASLINKVLGADLSQEPQLSSSEEFDIYSKQFLL</sequence>
<evidence type="ECO:0008006" key="6">
    <source>
        <dbReference type="Google" id="ProtNLM"/>
    </source>
</evidence>
<organism evidence="4 5">
    <name type="scientific">Castanea mollissima</name>
    <name type="common">Chinese chestnut</name>
    <dbReference type="NCBI Taxonomy" id="60419"/>
    <lineage>
        <taxon>Eukaryota</taxon>
        <taxon>Viridiplantae</taxon>
        <taxon>Streptophyta</taxon>
        <taxon>Embryophyta</taxon>
        <taxon>Tracheophyta</taxon>
        <taxon>Spermatophyta</taxon>
        <taxon>Magnoliopsida</taxon>
        <taxon>eudicotyledons</taxon>
        <taxon>Gunneridae</taxon>
        <taxon>Pentapetalae</taxon>
        <taxon>rosids</taxon>
        <taxon>fabids</taxon>
        <taxon>Fagales</taxon>
        <taxon>Fagaceae</taxon>
        <taxon>Castanea</taxon>
    </lineage>
</organism>
<dbReference type="GO" id="GO:0005737">
    <property type="term" value="C:cytoplasm"/>
    <property type="evidence" value="ECO:0007669"/>
    <property type="project" value="TreeGrafter"/>
</dbReference>
<dbReference type="GO" id="GO:0006508">
    <property type="term" value="P:proteolysis"/>
    <property type="evidence" value="ECO:0007669"/>
    <property type="project" value="InterPro"/>
</dbReference>